<dbReference type="InterPro" id="IPR032675">
    <property type="entry name" value="LRR_dom_sf"/>
</dbReference>
<reference evidence="1" key="1">
    <citation type="submission" date="2014-02" db="EMBL/GenBank/DDBJ databases">
        <authorList>
            <person name="Genoscope - CEA"/>
        </authorList>
    </citation>
    <scope>NUCLEOTIDE SEQUENCE</scope>
    <source>
        <strain evidence="1">LS3</strain>
    </source>
</reference>
<dbReference type="Gene3D" id="3.80.10.10">
    <property type="entry name" value="Ribonuclease Inhibitor"/>
    <property type="match status" value="1"/>
</dbReference>
<proteinExistence type="predicted"/>
<protein>
    <submittedName>
        <fullName evidence="1">ARAD1B13178p</fullName>
    </submittedName>
</protein>
<dbReference type="EMBL" id="HG937692">
    <property type="protein sequence ID" value="CDP36446.1"/>
    <property type="molecule type" value="Genomic_DNA"/>
</dbReference>
<dbReference type="SUPFAM" id="SSF52047">
    <property type="entry name" value="RNI-like"/>
    <property type="match status" value="1"/>
</dbReference>
<dbReference type="InterPro" id="IPR036047">
    <property type="entry name" value="F-box-like_dom_sf"/>
</dbReference>
<accession>A0A060TB61</accession>
<evidence type="ECO:0000313" key="1">
    <source>
        <dbReference type="EMBL" id="CDP36446.1"/>
    </source>
</evidence>
<gene>
    <name evidence="1" type="ORF">GNLVRS02_ARAD1B13178g</name>
</gene>
<dbReference type="SUPFAM" id="SSF81383">
    <property type="entry name" value="F-box domain"/>
    <property type="match status" value="1"/>
</dbReference>
<organism evidence="1">
    <name type="scientific">Blastobotrys adeninivorans</name>
    <name type="common">Yeast</name>
    <name type="synonym">Arxula adeninivorans</name>
    <dbReference type="NCBI Taxonomy" id="409370"/>
    <lineage>
        <taxon>Eukaryota</taxon>
        <taxon>Fungi</taxon>
        <taxon>Dikarya</taxon>
        <taxon>Ascomycota</taxon>
        <taxon>Saccharomycotina</taxon>
        <taxon>Dipodascomycetes</taxon>
        <taxon>Dipodascales</taxon>
        <taxon>Trichomonascaceae</taxon>
        <taxon>Blastobotrys</taxon>
    </lineage>
</organism>
<name>A0A060TB61_BLAAD</name>
<sequence>MTIIERLTMEILAVVIEMLDTPSLLSLQQTCRAMRFLCAERLWGGLELNFASDQRSPLVREERWARHFTGRKGDSEKQPWMVINSPDIELFLDAYKQGLLGPVLSAVRTINVVESVEGYVRNRLAIQEYSGSKPKRFSLTQLLVLEPAHLPRLELLRVSSSLQESGPCMDLLSRFPRVEKYIWSTRSSGGWCPQYEIGAIMETTSLSLAIDQASPGNMETAGKALSSFSALIPQLKSLQLAGRDMERCVLSATQVRDLLQGAQRLRQLTLARVEVHNPERIEWVPSSVFRLQIIARTDRRGEDVPRPPVVDCPGVKSLYVNLTSGRDSANLQSLQFRNLVSLFYVAPKRENDLHYDVTLFRSNPRLKRVVYSCSTLEGLEALGRSCGSSLEVLSLQQPKTRTGEILLYDIDAMAHLAAACTKLRFLEVRVCSRKMLNPLRTLKEFISRCNSLQEVVVVSTGRFNVKDFNYMDINSVNDGFCHHYLGPTRDIFVYRVDLQGFKQRWCKH</sequence>
<reference evidence="1" key="2">
    <citation type="submission" date="2014-06" db="EMBL/GenBank/DDBJ databases">
        <title>The complete genome of Blastobotrys (Arxula) adeninivorans LS3 - a yeast of biotechnological interest.</title>
        <authorList>
            <person name="Kunze G."/>
            <person name="Gaillardin C."/>
            <person name="Czernicka M."/>
            <person name="Durrens P."/>
            <person name="Martin T."/>
            <person name="Boer E."/>
            <person name="Gabaldon T."/>
            <person name="Cruz J."/>
            <person name="Talla E."/>
            <person name="Marck C."/>
            <person name="Goffeau A."/>
            <person name="Barbe V."/>
            <person name="Baret P."/>
            <person name="Baronian K."/>
            <person name="Beier S."/>
            <person name="Bleykasten C."/>
            <person name="Bode R."/>
            <person name="Casaregola S."/>
            <person name="Despons L."/>
            <person name="Fairhead C."/>
            <person name="Giersberg M."/>
            <person name="Gierski P."/>
            <person name="Hahnel U."/>
            <person name="Hartmann A."/>
            <person name="Jankowska D."/>
            <person name="Jubin C."/>
            <person name="Jung P."/>
            <person name="Lafontaine I."/>
            <person name="Leh-Louis V."/>
            <person name="Lemaire M."/>
            <person name="Marcet-Houben M."/>
            <person name="Mascher M."/>
            <person name="Morel G."/>
            <person name="Richard G.-F."/>
            <person name="Riechen J."/>
            <person name="Sacerdot C."/>
            <person name="Sarkar A."/>
            <person name="Savel G."/>
            <person name="Schacherer J."/>
            <person name="Sherman D."/>
            <person name="Straub M.-L."/>
            <person name="Stein N."/>
            <person name="Thierry A."/>
            <person name="Trautwein-Schult A."/>
            <person name="Westhof E."/>
            <person name="Worch S."/>
            <person name="Dujon B."/>
            <person name="Souciet J.-L."/>
            <person name="Wincker P."/>
            <person name="Scholz U."/>
            <person name="Neuveglise N."/>
        </authorList>
    </citation>
    <scope>NUCLEOTIDE SEQUENCE</scope>
    <source>
        <strain evidence="1">LS3</strain>
    </source>
</reference>
<dbReference type="AlphaFoldDB" id="A0A060TB61"/>